<evidence type="ECO:0000313" key="1">
    <source>
        <dbReference type="EMBL" id="GBN82900.1"/>
    </source>
</evidence>
<organism evidence="1 2">
    <name type="scientific">Araneus ventricosus</name>
    <name type="common">Orbweaver spider</name>
    <name type="synonym">Epeira ventricosa</name>
    <dbReference type="NCBI Taxonomy" id="182803"/>
    <lineage>
        <taxon>Eukaryota</taxon>
        <taxon>Metazoa</taxon>
        <taxon>Ecdysozoa</taxon>
        <taxon>Arthropoda</taxon>
        <taxon>Chelicerata</taxon>
        <taxon>Arachnida</taxon>
        <taxon>Araneae</taxon>
        <taxon>Araneomorphae</taxon>
        <taxon>Entelegynae</taxon>
        <taxon>Araneoidea</taxon>
        <taxon>Araneidae</taxon>
        <taxon>Araneus</taxon>
    </lineage>
</organism>
<accession>A0A4Y2S6Q9</accession>
<proteinExistence type="predicted"/>
<keyword evidence="2" id="KW-1185">Reference proteome</keyword>
<dbReference type="EMBL" id="BGPR01019772">
    <property type="protein sequence ID" value="GBN82900.1"/>
    <property type="molecule type" value="Genomic_DNA"/>
</dbReference>
<protein>
    <submittedName>
        <fullName evidence="1">Uncharacterized protein</fullName>
    </submittedName>
</protein>
<reference evidence="1 2" key="1">
    <citation type="journal article" date="2019" name="Sci. Rep.">
        <title>Orb-weaving spider Araneus ventricosus genome elucidates the spidroin gene catalogue.</title>
        <authorList>
            <person name="Kono N."/>
            <person name="Nakamura H."/>
            <person name="Ohtoshi R."/>
            <person name="Moran D.A.P."/>
            <person name="Shinohara A."/>
            <person name="Yoshida Y."/>
            <person name="Fujiwara M."/>
            <person name="Mori M."/>
            <person name="Tomita M."/>
            <person name="Arakawa K."/>
        </authorList>
    </citation>
    <scope>NUCLEOTIDE SEQUENCE [LARGE SCALE GENOMIC DNA]</scope>
</reference>
<sequence>MNKFDPLLKKVRHHRSKPRQLTKTFQINVDEGTNSPTLNYLAVVIGATLKLLTYRLLTGSRPTNDAIRTRGRAHGTRDVRKVMKGSWKALCLTDWMRGDGGLPFTFGLCGAAALACQHISDPDCHRFIKEVVKNLMQIARCSEMKKKQENKMRITDTNSLSRKIMQNPPNKRDTNTKF</sequence>
<evidence type="ECO:0000313" key="2">
    <source>
        <dbReference type="Proteomes" id="UP000499080"/>
    </source>
</evidence>
<dbReference type="Proteomes" id="UP000499080">
    <property type="component" value="Unassembled WGS sequence"/>
</dbReference>
<gene>
    <name evidence="1" type="ORF">AVEN_95560_1</name>
</gene>
<comment type="caution">
    <text evidence="1">The sequence shown here is derived from an EMBL/GenBank/DDBJ whole genome shotgun (WGS) entry which is preliminary data.</text>
</comment>
<name>A0A4Y2S6Q9_ARAVE</name>
<dbReference type="AlphaFoldDB" id="A0A4Y2S6Q9"/>